<dbReference type="Proteomes" id="UP000470951">
    <property type="component" value="Unassembled WGS sequence"/>
</dbReference>
<accession>A0A7K3RJ94</accession>
<evidence type="ECO:0000256" key="1">
    <source>
        <dbReference type="SAM" id="MobiDB-lite"/>
    </source>
</evidence>
<sequence>MTRLTEAEITALEREYREKSRSYDHALENLKATRFHRRMYYLTAFGSMALTGLLGYTVIVGLWEEKPTFTRWAGLIIVVALWVAAGVMLIRNRTAKVDLTSEVRKKLAEKQNAAAALPLDSEAALRIYRESTLELMGTYRVRATRNRRVNNALQALIIAGSIIASTLVAMDNNITPLSLAATILSATVGVGAGLSGYFKFRERGFNLQSTADELEKHYTAVQFHLDEYESVDPSLTPEEGERERLRRFARLVEKIKEEQRKRELQLEQSPEQQRGQG</sequence>
<reference evidence="3 4" key="1">
    <citation type="submission" date="2020-01" db="EMBL/GenBank/DDBJ databases">
        <title>Insect and environment-associated Actinomycetes.</title>
        <authorList>
            <person name="Currrie C."/>
            <person name="Chevrette M."/>
            <person name="Carlson C."/>
            <person name="Stubbendieck R."/>
            <person name="Wendt-Pienkowski E."/>
        </authorList>
    </citation>
    <scope>NUCLEOTIDE SEQUENCE [LARGE SCALE GENOMIC DNA]</scope>
    <source>
        <strain evidence="3 4">SID7903</strain>
    </source>
</reference>
<keyword evidence="2" id="KW-0472">Membrane</keyword>
<feature type="transmembrane region" description="Helical" evidence="2">
    <location>
        <begin position="152"/>
        <end position="170"/>
    </location>
</feature>
<keyword evidence="2" id="KW-1133">Transmembrane helix</keyword>
<evidence type="ECO:0000256" key="2">
    <source>
        <dbReference type="SAM" id="Phobius"/>
    </source>
</evidence>
<feature type="transmembrane region" description="Helical" evidence="2">
    <location>
        <begin position="69"/>
        <end position="90"/>
    </location>
</feature>
<protein>
    <submittedName>
        <fullName evidence="3">DUF4231 domain-containing protein</fullName>
    </submittedName>
</protein>
<evidence type="ECO:0000313" key="3">
    <source>
        <dbReference type="EMBL" id="NEC02223.1"/>
    </source>
</evidence>
<dbReference type="AlphaFoldDB" id="A0A7K3RJ94"/>
<proteinExistence type="predicted"/>
<evidence type="ECO:0000313" key="4">
    <source>
        <dbReference type="Proteomes" id="UP000470951"/>
    </source>
</evidence>
<keyword evidence="2" id="KW-0812">Transmembrane</keyword>
<dbReference type="NCBIfam" id="NF033634">
    <property type="entry name" value="SLATT_1"/>
    <property type="match status" value="1"/>
</dbReference>
<organism evidence="3 4">
    <name type="scientific">Streptomyces anulatus</name>
    <name type="common">Streptomyces chrysomallus</name>
    <dbReference type="NCBI Taxonomy" id="1892"/>
    <lineage>
        <taxon>Bacteria</taxon>
        <taxon>Bacillati</taxon>
        <taxon>Actinomycetota</taxon>
        <taxon>Actinomycetes</taxon>
        <taxon>Kitasatosporales</taxon>
        <taxon>Streptomycetaceae</taxon>
        <taxon>Streptomyces</taxon>
    </lineage>
</organism>
<gene>
    <name evidence="3" type="ORF">G3I58_30260</name>
</gene>
<feature type="transmembrane region" description="Helical" evidence="2">
    <location>
        <begin position="176"/>
        <end position="198"/>
    </location>
</feature>
<feature type="transmembrane region" description="Helical" evidence="2">
    <location>
        <begin position="39"/>
        <end position="63"/>
    </location>
</feature>
<dbReference type="RefSeq" id="WP_164217119.1">
    <property type="nucleotide sequence ID" value="NZ_JAAGMS010000333.1"/>
</dbReference>
<comment type="caution">
    <text evidence="3">The sequence shown here is derived from an EMBL/GenBank/DDBJ whole genome shotgun (WGS) entry which is preliminary data.</text>
</comment>
<dbReference type="EMBL" id="JAAGMS010000333">
    <property type="protein sequence ID" value="NEC02223.1"/>
    <property type="molecule type" value="Genomic_DNA"/>
</dbReference>
<name>A0A7K3RJ94_STRAQ</name>
<feature type="region of interest" description="Disordered" evidence="1">
    <location>
        <begin position="258"/>
        <end position="277"/>
    </location>
</feature>